<proteinExistence type="predicted"/>
<reference evidence="2" key="1">
    <citation type="journal article" date="2022" name="Mol. Ecol. Resour.">
        <title>The genomes of chicory, endive, great burdock and yacon provide insights into Asteraceae palaeo-polyploidization history and plant inulin production.</title>
        <authorList>
            <person name="Fan W."/>
            <person name="Wang S."/>
            <person name="Wang H."/>
            <person name="Wang A."/>
            <person name="Jiang F."/>
            <person name="Liu H."/>
            <person name="Zhao H."/>
            <person name="Xu D."/>
            <person name="Zhang Y."/>
        </authorList>
    </citation>
    <scope>NUCLEOTIDE SEQUENCE [LARGE SCALE GENOMIC DNA]</scope>
    <source>
        <strain evidence="2">cv. Niubang</strain>
    </source>
</reference>
<evidence type="ECO:0000313" key="2">
    <source>
        <dbReference type="Proteomes" id="UP001055879"/>
    </source>
</evidence>
<dbReference type="EMBL" id="CM042051">
    <property type="protein sequence ID" value="KAI3728694.1"/>
    <property type="molecule type" value="Genomic_DNA"/>
</dbReference>
<dbReference type="Proteomes" id="UP001055879">
    <property type="component" value="Linkage Group LG05"/>
</dbReference>
<gene>
    <name evidence="1" type="ORF">L6452_17335</name>
</gene>
<accession>A0ACB9C3A7</accession>
<evidence type="ECO:0000313" key="1">
    <source>
        <dbReference type="EMBL" id="KAI3728694.1"/>
    </source>
</evidence>
<keyword evidence="2" id="KW-1185">Reference proteome</keyword>
<protein>
    <submittedName>
        <fullName evidence="1">Uncharacterized protein</fullName>
    </submittedName>
</protein>
<sequence length="239" mass="26118">MASQAIATHLPGRTDNEIKNYWNTNIRKKLLQNGIDPVTHAPRLDIVDLSSMLKSAQFNLSNLLNLQTLVNPDILKLATLLASSSSNQGNQELYLNPQSQNWASTPSSLSSTPLLDNSNLMGAKDAQYFPEILVNMNGQSSQENLIPSCLTDNSVALPSYNPQFTAQASKNLSFQTSNIGNKIPTSQDFNYDSILSIPISSTSSTHVNSSSSFINSSSSEDERGSHCFKFEIPDSLEMI</sequence>
<organism evidence="1 2">
    <name type="scientific">Arctium lappa</name>
    <name type="common">Greater burdock</name>
    <name type="synonym">Lappa major</name>
    <dbReference type="NCBI Taxonomy" id="4217"/>
    <lineage>
        <taxon>Eukaryota</taxon>
        <taxon>Viridiplantae</taxon>
        <taxon>Streptophyta</taxon>
        <taxon>Embryophyta</taxon>
        <taxon>Tracheophyta</taxon>
        <taxon>Spermatophyta</taxon>
        <taxon>Magnoliopsida</taxon>
        <taxon>eudicotyledons</taxon>
        <taxon>Gunneridae</taxon>
        <taxon>Pentapetalae</taxon>
        <taxon>asterids</taxon>
        <taxon>campanulids</taxon>
        <taxon>Asterales</taxon>
        <taxon>Asteraceae</taxon>
        <taxon>Carduoideae</taxon>
        <taxon>Cardueae</taxon>
        <taxon>Arctiinae</taxon>
        <taxon>Arctium</taxon>
    </lineage>
</organism>
<comment type="caution">
    <text evidence="1">The sequence shown here is derived from an EMBL/GenBank/DDBJ whole genome shotgun (WGS) entry which is preliminary data.</text>
</comment>
<name>A0ACB9C3A7_ARCLA</name>
<reference evidence="1 2" key="2">
    <citation type="journal article" date="2022" name="Mol. Ecol. Resour.">
        <title>The genomes of chicory, endive, great burdock and yacon provide insights into Asteraceae paleo-polyploidization history and plant inulin production.</title>
        <authorList>
            <person name="Fan W."/>
            <person name="Wang S."/>
            <person name="Wang H."/>
            <person name="Wang A."/>
            <person name="Jiang F."/>
            <person name="Liu H."/>
            <person name="Zhao H."/>
            <person name="Xu D."/>
            <person name="Zhang Y."/>
        </authorList>
    </citation>
    <scope>NUCLEOTIDE SEQUENCE [LARGE SCALE GENOMIC DNA]</scope>
    <source>
        <strain evidence="2">cv. Niubang</strain>
    </source>
</reference>